<evidence type="ECO:0000256" key="1">
    <source>
        <dbReference type="SAM" id="MobiDB-lite"/>
    </source>
</evidence>
<organism evidence="2 3">
    <name type="scientific">Rhizophagus irregularis</name>
    <dbReference type="NCBI Taxonomy" id="588596"/>
    <lineage>
        <taxon>Eukaryota</taxon>
        <taxon>Fungi</taxon>
        <taxon>Fungi incertae sedis</taxon>
        <taxon>Mucoromycota</taxon>
        <taxon>Glomeromycotina</taxon>
        <taxon>Glomeromycetes</taxon>
        <taxon>Glomerales</taxon>
        <taxon>Glomeraceae</taxon>
        <taxon>Rhizophagus</taxon>
    </lineage>
</organism>
<dbReference type="VEuPathDB" id="FungiDB:RhiirA1_404350"/>
<sequence length="108" mass="12946">MYFQTLQKMSFFVLNKSFNDITEFSEEVEEQEEEFNQPDEEEDFDQDNEELPKENNEIIIDKYFDINEELQKALRVEVRVVIEQPAVSAYDYGEKEFDINELLDSTLN</sequence>
<reference evidence="2 3" key="2">
    <citation type="submission" date="2017-10" db="EMBL/GenBank/DDBJ databases">
        <title>Genome analyses suggest a sexual origin of heterokaryosis in a supposedly ancient asexual fungus.</title>
        <authorList>
            <person name="Corradi N."/>
            <person name="Sedzielewska K."/>
            <person name="Noel J."/>
            <person name="Charron P."/>
            <person name="Farinelli L."/>
            <person name="Marton T."/>
            <person name="Kruger M."/>
            <person name="Pelin A."/>
            <person name="Brachmann A."/>
            <person name="Corradi N."/>
        </authorList>
    </citation>
    <scope>NUCLEOTIDE SEQUENCE [LARGE SCALE GENOMIC DNA]</scope>
    <source>
        <strain evidence="2 3">A1</strain>
    </source>
</reference>
<dbReference type="Proteomes" id="UP000232688">
    <property type="component" value="Unassembled WGS sequence"/>
</dbReference>
<dbReference type="AlphaFoldDB" id="A0A2N0QQR2"/>
<feature type="region of interest" description="Disordered" evidence="1">
    <location>
        <begin position="25"/>
        <end position="52"/>
    </location>
</feature>
<evidence type="ECO:0000313" key="2">
    <source>
        <dbReference type="EMBL" id="PKC53392.1"/>
    </source>
</evidence>
<reference evidence="2 3" key="1">
    <citation type="submission" date="2017-10" db="EMBL/GenBank/DDBJ databases">
        <title>Extensive intraspecific genome diversity in a model arbuscular mycorrhizal fungus.</title>
        <authorList>
            <person name="Chen E.C.H."/>
            <person name="Morin E."/>
            <person name="Baudet D."/>
            <person name="Noel J."/>
            <person name="Ndikumana S."/>
            <person name="Charron P."/>
            <person name="St-Onge C."/>
            <person name="Giorgi J."/>
            <person name="Grigoriev I.V."/>
            <person name="Roux C."/>
            <person name="Martin F.M."/>
            <person name="Corradi N."/>
        </authorList>
    </citation>
    <scope>NUCLEOTIDE SEQUENCE [LARGE SCALE GENOMIC DNA]</scope>
    <source>
        <strain evidence="2 3">A1</strain>
    </source>
</reference>
<comment type="caution">
    <text evidence="2">The sequence shown here is derived from an EMBL/GenBank/DDBJ whole genome shotgun (WGS) entry which is preliminary data.</text>
</comment>
<feature type="compositionally biased region" description="Acidic residues" evidence="1">
    <location>
        <begin position="25"/>
        <end position="49"/>
    </location>
</feature>
<protein>
    <submittedName>
        <fullName evidence="2">Uncharacterized protein</fullName>
    </submittedName>
</protein>
<accession>A0A2N0QQR2</accession>
<dbReference type="EMBL" id="LLXH01004280">
    <property type="protein sequence ID" value="PKC53392.1"/>
    <property type="molecule type" value="Genomic_DNA"/>
</dbReference>
<proteinExistence type="predicted"/>
<evidence type="ECO:0000313" key="3">
    <source>
        <dbReference type="Proteomes" id="UP000232688"/>
    </source>
</evidence>
<name>A0A2N0QQR2_9GLOM</name>
<gene>
    <name evidence="2" type="ORF">RhiirA1_404350</name>
</gene>